<accession>A0ABW2LM31</accession>
<name>A0ABW2LM31_9PSEU</name>
<evidence type="ECO:0008006" key="3">
    <source>
        <dbReference type="Google" id="ProtNLM"/>
    </source>
</evidence>
<sequence>MRSADKPNGAAELTPRTASRLFGVPRMRGYLDAVGGDPAAALELYRWNTAVGGAFWETLGHVEVVLRNALADRLAARHAAAGRPGSWLDDAARELDGRARRDIAKARRRAGAKSGDAGDAQTLTELSFGFWRFLLAKRYATTLWPGLARGFPRAPDRARATVEQPVKRLHEFRNRLAHHERIWNQPLKSHHDDIVTVLGFVDEALVGWVSAGCRISEVLARCPIERPHP</sequence>
<dbReference type="EMBL" id="JBHTCJ010000006">
    <property type="protein sequence ID" value="MFC7342379.1"/>
    <property type="molecule type" value="Genomic_DNA"/>
</dbReference>
<protein>
    <recommendedName>
        <fullName evidence="3">Abi-like protein</fullName>
    </recommendedName>
</protein>
<dbReference type="RefSeq" id="WP_380668216.1">
    <property type="nucleotide sequence ID" value="NZ_JBHTCJ010000006.1"/>
</dbReference>
<organism evidence="1 2">
    <name type="scientific">Saccharopolyspora griseoalba</name>
    <dbReference type="NCBI Taxonomy" id="1431848"/>
    <lineage>
        <taxon>Bacteria</taxon>
        <taxon>Bacillati</taxon>
        <taxon>Actinomycetota</taxon>
        <taxon>Actinomycetes</taxon>
        <taxon>Pseudonocardiales</taxon>
        <taxon>Pseudonocardiaceae</taxon>
        <taxon>Saccharopolyspora</taxon>
    </lineage>
</organism>
<gene>
    <name evidence="1" type="ORF">ACFQRI_13290</name>
</gene>
<proteinExistence type="predicted"/>
<reference evidence="2" key="1">
    <citation type="journal article" date="2019" name="Int. J. Syst. Evol. Microbiol.">
        <title>The Global Catalogue of Microorganisms (GCM) 10K type strain sequencing project: providing services to taxonomists for standard genome sequencing and annotation.</title>
        <authorList>
            <consortium name="The Broad Institute Genomics Platform"/>
            <consortium name="The Broad Institute Genome Sequencing Center for Infectious Disease"/>
            <person name="Wu L."/>
            <person name="Ma J."/>
        </authorList>
    </citation>
    <scope>NUCLEOTIDE SEQUENCE [LARGE SCALE GENOMIC DNA]</scope>
    <source>
        <strain evidence="2">WLHS5</strain>
    </source>
</reference>
<keyword evidence="2" id="KW-1185">Reference proteome</keyword>
<evidence type="ECO:0000313" key="1">
    <source>
        <dbReference type="EMBL" id="MFC7342379.1"/>
    </source>
</evidence>
<comment type="caution">
    <text evidence="1">The sequence shown here is derived from an EMBL/GenBank/DDBJ whole genome shotgun (WGS) entry which is preliminary data.</text>
</comment>
<evidence type="ECO:0000313" key="2">
    <source>
        <dbReference type="Proteomes" id="UP001596504"/>
    </source>
</evidence>
<dbReference type="Proteomes" id="UP001596504">
    <property type="component" value="Unassembled WGS sequence"/>
</dbReference>